<dbReference type="Proteomes" id="UP001201980">
    <property type="component" value="Unassembled WGS sequence"/>
</dbReference>
<dbReference type="AlphaFoldDB" id="A0AAD5RLU2"/>
<dbReference type="InterPro" id="IPR011051">
    <property type="entry name" value="RmlC_Cupin_sf"/>
</dbReference>
<name>A0AAD5RLU2_9PEZI</name>
<keyword evidence="3" id="KW-1185">Reference proteome</keyword>
<evidence type="ECO:0000259" key="1">
    <source>
        <dbReference type="Pfam" id="PF07883"/>
    </source>
</evidence>
<sequence length="345" mass="37408">MATAKISNPQAAKAIAEMEKLTLPPYAQGKPYVLDALAGEIIYIPTSAQATRLLVTGKETDNEFAIVGCGGVATPFPVPFHYHNEAHDVFLCIKGQIRIWTNDQCRTMGPGDYASVPPTHLHSYHLIGDYSEMCGIIVPGGSPLETLVPRMKAAAEKFDLVPQPFYNRVEEQPWSAETDHKLPGELVPYFLRNGAGPNACVSGTVVRPLSTRKESAGKFTVGSIEGSSAHSAQVLDKTWSFSGVGHCFYTVEGFAMFTVDDHAPVRIGPMETVYLPKGTRWSVRWDSRYVKMYVYSSGGGIVELLAEAGKDFPHKGPHCMIPAETTGAPAESVAGKLEEFGAKMV</sequence>
<dbReference type="Gene3D" id="2.60.120.10">
    <property type="entry name" value="Jelly Rolls"/>
    <property type="match status" value="2"/>
</dbReference>
<dbReference type="EMBL" id="JAKWBI020000238">
    <property type="protein sequence ID" value="KAJ2898273.1"/>
    <property type="molecule type" value="Genomic_DNA"/>
</dbReference>
<dbReference type="PANTHER" id="PTHR36440">
    <property type="entry name" value="PUTATIVE (AFU_ORTHOLOGUE AFUA_8G07350)-RELATED"/>
    <property type="match status" value="1"/>
</dbReference>
<organism evidence="2 3">
    <name type="scientific">Zalerion maritima</name>
    <dbReference type="NCBI Taxonomy" id="339359"/>
    <lineage>
        <taxon>Eukaryota</taxon>
        <taxon>Fungi</taxon>
        <taxon>Dikarya</taxon>
        <taxon>Ascomycota</taxon>
        <taxon>Pezizomycotina</taxon>
        <taxon>Sordariomycetes</taxon>
        <taxon>Lulworthiomycetidae</taxon>
        <taxon>Lulworthiales</taxon>
        <taxon>Lulworthiaceae</taxon>
        <taxon>Zalerion</taxon>
    </lineage>
</organism>
<dbReference type="PANTHER" id="PTHR36440:SF1">
    <property type="entry name" value="PUTATIVE (AFU_ORTHOLOGUE AFUA_8G07350)-RELATED"/>
    <property type="match status" value="1"/>
</dbReference>
<dbReference type="InterPro" id="IPR014710">
    <property type="entry name" value="RmlC-like_jellyroll"/>
</dbReference>
<dbReference type="InterPro" id="IPR013096">
    <property type="entry name" value="Cupin_2"/>
</dbReference>
<evidence type="ECO:0000313" key="2">
    <source>
        <dbReference type="EMBL" id="KAJ2898273.1"/>
    </source>
</evidence>
<feature type="domain" description="Cupin type-2" evidence="1">
    <location>
        <begin position="79"/>
        <end position="129"/>
    </location>
</feature>
<dbReference type="InterPro" id="IPR053146">
    <property type="entry name" value="QDO-like"/>
</dbReference>
<dbReference type="Pfam" id="PF07883">
    <property type="entry name" value="Cupin_2"/>
    <property type="match status" value="1"/>
</dbReference>
<accession>A0AAD5RLU2</accession>
<protein>
    <recommendedName>
        <fullName evidence="1">Cupin type-2 domain-containing protein</fullName>
    </recommendedName>
</protein>
<comment type="caution">
    <text evidence="2">The sequence shown here is derived from an EMBL/GenBank/DDBJ whole genome shotgun (WGS) entry which is preliminary data.</text>
</comment>
<dbReference type="SUPFAM" id="SSF51182">
    <property type="entry name" value="RmlC-like cupins"/>
    <property type="match status" value="1"/>
</dbReference>
<gene>
    <name evidence="2" type="ORF">MKZ38_004041</name>
</gene>
<evidence type="ECO:0000313" key="3">
    <source>
        <dbReference type="Proteomes" id="UP001201980"/>
    </source>
</evidence>
<reference evidence="2" key="1">
    <citation type="submission" date="2022-07" db="EMBL/GenBank/DDBJ databases">
        <title>Draft genome sequence of Zalerion maritima ATCC 34329, a (micro)plastics degrading marine fungus.</title>
        <authorList>
            <person name="Paco A."/>
            <person name="Goncalves M.F.M."/>
            <person name="Rocha-Santos T.A.P."/>
            <person name="Alves A."/>
        </authorList>
    </citation>
    <scope>NUCLEOTIDE SEQUENCE</scope>
    <source>
        <strain evidence="2">ATCC 34329</strain>
    </source>
</reference>
<dbReference type="CDD" id="cd02215">
    <property type="entry name" value="cupin_QDO_N_C"/>
    <property type="match status" value="1"/>
</dbReference>
<proteinExistence type="predicted"/>